<evidence type="ECO:0000313" key="1">
    <source>
        <dbReference type="Proteomes" id="UP000887565"/>
    </source>
</evidence>
<dbReference type="AlphaFoldDB" id="A0A915KPA4"/>
<reference evidence="2" key="1">
    <citation type="submission" date="2022-11" db="UniProtKB">
        <authorList>
            <consortium name="WormBaseParasite"/>
        </authorList>
    </citation>
    <scope>IDENTIFICATION</scope>
</reference>
<accession>A0A915KPA4</accession>
<protein>
    <submittedName>
        <fullName evidence="2">Uncharacterized protein</fullName>
    </submittedName>
</protein>
<proteinExistence type="predicted"/>
<evidence type="ECO:0000313" key="2">
    <source>
        <dbReference type="WBParaSite" id="nRc.2.0.1.t40697-RA"/>
    </source>
</evidence>
<dbReference type="WBParaSite" id="nRc.2.0.1.t40697-RA">
    <property type="protein sequence ID" value="nRc.2.0.1.t40697-RA"/>
    <property type="gene ID" value="nRc.2.0.1.g40697"/>
</dbReference>
<name>A0A915KPA4_ROMCU</name>
<dbReference type="Proteomes" id="UP000887565">
    <property type="component" value="Unplaced"/>
</dbReference>
<sequence>MPTDSSSASSQSSKVPLALLALPSTSTAATISNLDARASNQPMSTANMVMPYKEIASATLIVSPRMGCNSSHRRRPLHICSSLCQIDNLTPSTKMFIKKYASTRAFQIPIKIGSINT</sequence>
<keyword evidence="1" id="KW-1185">Reference proteome</keyword>
<organism evidence="1 2">
    <name type="scientific">Romanomermis culicivorax</name>
    <name type="common">Nematode worm</name>
    <dbReference type="NCBI Taxonomy" id="13658"/>
    <lineage>
        <taxon>Eukaryota</taxon>
        <taxon>Metazoa</taxon>
        <taxon>Ecdysozoa</taxon>
        <taxon>Nematoda</taxon>
        <taxon>Enoplea</taxon>
        <taxon>Dorylaimia</taxon>
        <taxon>Mermithida</taxon>
        <taxon>Mermithoidea</taxon>
        <taxon>Mermithidae</taxon>
        <taxon>Romanomermis</taxon>
    </lineage>
</organism>